<organism evidence="1 2">
    <name type="scientific">Cercophora samala</name>
    <dbReference type="NCBI Taxonomy" id="330535"/>
    <lineage>
        <taxon>Eukaryota</taxon>
        <taxon>Fungi</taxon>
        <taxon>Dikarya</taxon>
        <taxon>Ascomycota</taxon>
        <taxon>Pezizomycotina</taxon>
        <taxon>Sordariomycetes</taxon>
        <taxon>Sordariomycetidae</taxon>
        <taxon>Sordariales</taxon>
        <taxon>Lasiosphaeriaceae</taxon>
        <taxon>Cercophora</taxon>
    </lineage>
</organism>
<dbReference type="EMBL" id="JAULSY010000008">
    <property type="protein sequence ID" value="KAK0673163.1"/>
    <property type="molecule type" value="Genomic_DNA"/>
</dbReference>
<keyword evidence="2" id="KW-1185">Reference proteome</keyword>
<sequence>MANQLEIEVKDQDACIHFGEVWAKMITASVVGDSNTWCQASLIAIHEGGKWNHKIWHRLEDASEALSDEPLLQDIIDQAGKFPPRWWRDDSDEKGTGVWIEGKIGDYLLVFEIAYVSPILRQEKVGRKLVEAVLERAFERMTPNSTLTALVKPGIQLKAEDDCDGPDGALGIPFHDMNSVLKKVGNPQQDDESCRRLLTARLFSDVNHDDWSSTTADKGYTLVHLAATSCKPRTLEFLLSKKSDLLLVQDNEGNTPLEAFQKHIDESRTTSTGPPQSIVDEILGLLEPSRWTN</sequence>
<dbReference type="AlphaFoldDB" id="A0AA39ZLB4"/>
<dbReference type="Proteomes" id="UP001174997">
    <property type="component" value="Unassembled WGS sequence"/>
</dbReference>
<comment type="caution">
    <text evidence="1">The sequence shown here is derived from an EMBL/GenBank/DDBJ whole genome shotgun (WGS) entry which is preliminary data.</text>
</comment>
<evidence type="ECO:0000313" key="1">
    <source>
        <dbReference type="EMBL" id="KAK0673163.1"/>
    </source>
</evidence>
<accession>A0AA39ZLB4</accession>
<dbReference type="Gene3D" id="1.25.40.20">
    <property type="entry name" value="Ankyrin repeat-containing domain"/>
    <property type="match status" value="1"/>
</dbReference>
<name>A0AA39ZLB4_9PEZI</name>
<evidence type="ECO:0000313" key="2">
    <source>
        <dbReference type="Proteomes" id="UP001174997"/>
    </source>
</evidence>
<dbReference type="InterPro" id="IPR036770">
    <property type="entry name" value="Ankyrin_rpt-contain_sf"/>
</dbReference>
<protein>
    <submittedName>
        <fullName evidence="1">Uncharacterized protein</fullName>
    </submittedName>
</protein>
<gene>
    <name evidence="1" type="ORF">QBC41DRAFT_333821</name>
</gene>
<proteinExistence type="predicted"/>
<reference evidence="1" key="1">
    <citation type="submission" date="2023-06" db="EMBL/GenBank/DDBJ databases">
        <title>Genome-scale phylogeny and comparative genomics of the fungal order Sordariales.</title>
        <authorList>
            <consortium name="Lawrence Berkeley National Laboratory"/>
            <person name="Hensen N."/>
            <person name="Bonometti L."/>
            <person name="Westerberg I."/>
            <person name="Brannstrom I.O."/>
            <person name="Guillou S."/>
            <person name="Cros-Aarteil S."/>
            <person name="Calhoun S."/>
            <person name="Haridas S."/>
            <person name="Kuo A."/>
            <person name="Mondo S."/>
            <person name="Pangilinan J."/>
            <person name="Riley R."/>
            <person name="Labutti K."/>
            <person name="Andreopoulos B."/>
            <person name="Lipzen A."/>
            <person name="Chen C."/>
            <person name="Yanf M."/>
            <person name="Daum C."/>
            <person name="Ng V."/>
            <person name="Clum A."/>
            <person name="Steindorff A."/>
            <person name="Ohm R."/>
            <person name="Martin F."/>
            <person name="Silar P."/>
            <person name="Natvig D."/>
            <person name="Lalanne C."/>
            <person name="Gautier V."/>
            <person name="Ament-Velasquez S.L."/>
            <person name="Kruys A."/>
            <person name="Hutchinson M.I."/>
            <person name="Powell A.J."/>
            <person name="Barry K."/>
            <person name="Miller A.N."/>
            <person name="Grigoriev I.V."/>
            <person name="Debuchy R."/>
            <person name="Gladieux P."/>
            <person name="Thoren M.H."/>
            <person name="Johannesson H."/>
        </authorList>
    </citation>
    <scope>NUCLEOTIDE SEQUENCE</scope>
    <source>
        <strain evidence="1">CBS 307.81</strain>
    </source>
</reference>